<dbReference type="Proteomes" id="UP000079169">
    <property type="component" value="Unplaced"/>
</dbReference>
<dbReference type="SUPFAM" id="SSF53738">
    <property type="entry name" value="Phosphoglucomutase, first 3 domains"/>
    <property type="match status" value="2"/>
</dbReference>
<dbReference type="PANTHER" id="PTHR45745:SF1">
    <property type="entry name" value="PHOSPHOGLUCOMUTASE 2B-RELATED"/>
    <property type="match status" value="1"/>
</dbReference>
<dbReference type="PaxDb" id="121845-A0A3Q0JC95"/>
<dbReference type="RefSeq" id="XP_026686059.1">
    <property type="nucleotide sequence ID" value="XM_026830258.1"/>
</dbReference>
<proteinExistence type="inferred from homology"/>
<protein>
    <submittedName>
        <fullName evidence="8">Phosphoglucomutase-2-like</fullName>
    </submittedName>
</protein>
<dbReference type="Gene3D" id="3.40.120.10">
    <property type="entry name" value="Alpha-D-Glucose-1,6-Bisphosphate, subunit A, domain 3"/>
    <property type="match status" value="2"/>
</dbReference>
<dbReference type="STRING" id="121845.A0A3Q0JC95"/>
<dbReference type="InterPro" id="IPR005844">
    <property type="entry name" value="A-D-PHexomutase_a/b/a-I"/>
</dbReference>
<dbReference type="GO" id="GO:0006166">
    <property type="term" value="P:purine ribonucleoside salvage"/>
    <property type="evidence" value="ECO:0007669"/>
    <property type="project" value="TreeGrafter"/>
</dbReference>
<dbReference type="GeneID" id="103518473"/>
<feature type="domain" description="Alpha-D-phosphohexomutase alpha/beta/alpha" evidence="6">
    <location>
        <begin position="230"/>
        <end position="357"/>
    </location>
</feature>
<dbReference type="InterPro" id="IPR005846">
    <property type="entry name" value="A-D-PHexomutase_a/b/a-III"/>
</dbReference>
<keyword evidence="3" id="KW-0460">Magnesium</keyword>
<dbReference type="Pfam" id="PF02878">
    <property type="entry name" value="PGM_PMM_I"/>
    <property type="match status" value="1"/>
</dbReference>
<dbReference type="GO" id="GO:0008973">
    <property type="term" value="F:phosphopentomutase activity"/>
    <property type="evidence" value="ECO:0007669"/>
    <property type="project" value="TreeGrafter"/>
</dbReference>
<reference evidence="8" key="1">
    <citation type="submission" date="2025-08" db="UniProtKB">
        <authorList>
            <consortium name="RefSeq"/>
        </authorList>
    </citation>
    <scope>IDENTIFICATION</scope>
</reference>
<keyword evidence="7" id="KW-1185">Reference proteome</keyword>
<dbReference type="InterPro" id="IPR016066">
    <property type="entry name" value="A-D-PHexomutase_CS"/>
</dbReference>
<dbReference type="PROSITE" id="PS00710">
    <property type="entry name" value="PGM_PMM"/>
    <property type="match status" value="1"/>
</dbReference>
<accession>A0A3Q0JC95</accession>
<gene>
    <name evidence="8" type="primary">LOC103518473</name>
</gene>
<dbReference type="Pfam" id="PF02880">
    <property type="entry name" value="PGM_PMM_III"/>
    <property type="match status" value="1"/>
</dbReference>
<dbReference type="InterPro" id="IPR036900">
    <property type="entry name" value="A-D-PHexomutase_C_sf"/>
</dbReference>
<keyword evidence="2" id="KW-0479">Metal-binding</keyword>
<evidence type="ECO:0000259" key="6">
    <source>
        <dbReference type="Pfam" id="PF02880"/>
    </source>
</evidence>
<evidence type="ECO:0000256" key="2">
    <source>
        <dbReference type="ARBA" id="ARBA00022723"/>
    </source>
</evidence>
<keyword evidence="4" id="KW-0413">Isomerase</keyword>
<dbReference type="InterPro" id="IPR016055">
    <property type="entry name" value="A-D-PHexomutase_a/b/a-I/II/III"/>
</dbReference>
<evidence type="ECO:0000256" key="3">
    <source>
        <dbReference type="ARBA" id="ARBA00022842"/>
    </source>
</evidence>
<evidence type="ECO:0000313" key="7">
    <source>
        <dbReference type="Proteomes" id="UP000079169"/>
    </source>
</evidence>
<name>A0A3Q0JC95_DIACI</name>
<dbReference type="AlphaFoldDB" id="A0A3Q0JC95"/>
<evidence type="ECO:0000256" key="1">
    <source>
        <dbReference type="ARBA" id="ARBA00010231"/>
    </source>
</evidence>
<dbReference type="GO" id="GO:0000287">
    <property type="term" value="F:magnesium ion binding"/>
    <property type="evidence" value="ECO:0007669"/>
    <property type="project" value="InterPro"/>
</dbReference>
<feature type="domain" description="Alpha-D-phosphohexomutase alpha/beta/alpha" evidence="5">
    <location>
        <begin position="23"/>
        <end position="150"/>
    </location>
</feature>
<dbReference type="PANTHER" id="PTHR45745">
    <property type="entry name" value="PHOSPHOMANNOMUTASE 45A"/>
    <property type="match status" value="1"/>
</dbReference>
<dbReference type="KEGG" id="dci:103518473"/>
<organism evidence="7 8">
    <name type="scientific">Diaphorina citri</name>
    <name type="common">Asian citrus psyllid</name>
    <dbReference type="NCBI Taxonomy" id="121845"/>
    <lineage>
        <taxon>Eukaryota</taxon>
        <taxon>Metazoa</taxon>
        <taxon>Ecdysozoa</taxon>
        <taxon>Arthropoda</taxon>
        <taxon>Hexapoda</taxon>
        <taxon>Insecta</taxon>
        <taxon>Pterygota</taxon>
        <taxon>Neoptera</taxon>
        <taxon>Paraneoptera</taxon>
        <taxon>Hemiptera</taxon>
        <taxon>Sternorrhyncha</taxon>
        <taxon>Psylloidea</taxon>
        <taxon>Psyllidae</taxon>
        <taxon>Diaphorininae</taxon>
        <taxon>Diaphorina</taxon>
    </lineage>
</organism>
<sequence>MMKKDDAFFKNKEAMSDLFLKRLKFGTAGIRGPMGVGFSQMNDVVIIQTGQGILSCAEKHIPNFKESGIIVGYDGRHNSKRFAELTASVFLNGGVKRVFLVSRVCPTPIIAYSIRALNLALGIMITASHNPKEDNGYKLYDSKGCQVSLTSTLHKYNCWDKNELNHTLNEMVEAIVSEFLQPEENGLTPRDKNELNHTLNEMVEAIVSEFLQPEEKMCLFCSGQWKIFTGNELGALFGWWALHRLKSKQPNAPLQDYYFLASTVSSKILHTIAQAEGLKYDETLTGFKWMGTKTYDLEQEGKHVLLAFEEAIGFMDGTHVLDKDGVTAAVRMAELVAYLDSQGKDLHQLLADVYDKYGHHLTHNSYYICRNQVTIENIFHRLRHFNNEPDSYPPSLLNGKYSVTRVRDLTTGYDSGTADHKATLPTSKSSEMITFTFDNGLVATLRTSGTEPKIKYYTELVASPDLK</sequence>
<evidence type="ECO:0000256" key="4">
    <source>
        <dbReference type="ARBA" id="ARBA00023235"/>
    </source>
</evidence>
<dbReference type="GO" id="GO:0005975">
    <property type="term" value="P:carbohydrate metabolic process"/>
    <property type="evidence" value="ECO:0007669"/>
    <property type="project" value="InterPro"/>
</dbReference>
<dbReference type="GO" id="GO:0005634">
    <property type="term" value="C:nucleus"/>
    <property type="evidence" value="ECO:0007669"/>
    <property type="project" value="TreeGrafter"/>
</dbReference>
<evidence type="ECO:0000313" key="8">
    <source>
        <dbReference type="RefSeq" id="XP_026686059.1"/>
    </source>
</evidence>
<evidence type="ECO:0000259" key="5">
    <source>
        <dbReference type="Pfam" id="PF02878"/>
    </source>
</evidence>
<dbReference type="SUPFAM" id="SSF55957">
    <property type="entry name" value="Phosphoglucomutase, C-terminal domain"/>
    <property type="match status" value="1"/>
</dbReference>
<comment type="similarity">
    <text evidence="1">Belongs to the phosphohexose mutase family.</text>
</comment>